<dbReference type="AlphaFoldDB" id="A0A1H7LI99"/>
<proteinExistence type="predicted"/>
<organism evidence="2 3">
    <name type="scientific">Nitrosovibrio tenuis</name>
    <dbReference type="NCBI Taxonomy" id="1233"/>
    <lineage>
        <taxon>Bacteria</taxon>
        <taxon>Pseudomonadati</taxon>
        <taxon>Pseudomonadota</taxon>
        <taxon>Betaproteobacteria</taxon>
        <taxon>Nitrosomonadales</taxon>
        <taxon>Nitrosomonadaceae</taxon>
        <taxon>Nitrosovibrio</taxon>
    </lineage>
</organism>
<dbReference type="SUPFAM" id="SSF46955">
    <property type="entry name" value="Putative DNA-binding domain"/>
    <property type="match status" value="1"/>
</dbReference>
<dbReference type="RefSeq" id="WP_090828309.1">
    <property type="nucleotide sequence ID" value="NZ_FOBH01000004.1"/>
</dbReference>
<gene>
    <name evidence="2" type="ORF">SAMN05216387_10470</name>
</gene>
<protein>
    <submittedName>
        <fullName evidence="2">Helix-turn-helix domain-containing protein</fullName>
    </submittedName>
</protein>
<evidence type="ECO:0000259" key="1">
    <source>
        <dbReference type="Pfam" id="PF12728"/>
    </source>
</evidence>
<dbReference type="EMBL" id="FOBH01000004">
    <property type="protein sequence ID" value="SEK98549.1"/>
    <property type="molecule type" value="Genomic_DNA"/>
</dbReference>
<keyword evidence="3" id="KW-1185">Reference proteome</keyword>
<dbReference type="OrthoDB" id="8537306at2"/>
<evidence type="ECO:0000313" key="3">
    <source>
        <dbReference type="Proteomes" id="UP000198620"/>
    </source>
</evidence>
<name>A0A1H7LI99_9PROT</name>
<accession>A0A1H7LI99</accession>
<dbReference type="InterPro" id="IPR009061">
    <property type="entry name" value="DNA-bd_dom_put_sf"/>
</dbReference>
<evidence type="ECO:0000313" key="2">
    <source>
        <dbReference type="EMBL" id="SEK98549.1"/>
    </source>
</evidence>
<dbReference type="STRING" id="1233.SAMN05216387_10470"/>
<dbReference type="InterPro" id="IPR041657">
    <property type="entry name" value="HTH_17"/>
</dbReference>
<dbReference type="Proteomes" id="UP000198620">
    <property type="component" value="Unassembled WGS sequence"/>
</dbReference>
<reference evidence="2 3" key="1">
    <citation type="submission" date="2016-10" db="EMBL/GenBank/DDBJ databases">
        <authorList>
            <person name="de Groot N.N."/>
        </authorList>
    </citation>
    <scope>NUCLEOTIDE SEQUENCE [LARGE SCALE GENOMIC DNA]</scope>
    <source>
        <strain evidence="2 3">Nv1</strain>
    </source>
</reference>
<feature type="domain" description="Helix-turn-helix" evidence="1">
    <location>
        <begin position="6"/>
        <end position="57"/>
    </location>
</feature>
<sequence length="68" mass="7837">MQNTTLLNTSQAARYLGLSKAFLERDRWAGAKVPFIKIGSRAVRYRLQDLERYIESCIRKSTSDTGRK</sequence>
<dbReference type="Pfam" id="PF12728">
    <property type="entry name" value="HTH_17"/>
    <property type="match status" value="1"/>
</dbReference>